<keyword evidence="4" id="KW-1185">Reference proteome</keyword>
<evidence type="ECO:0000313" key="1">
    <source>
        <dbReference type="EMBL" id="OPE54773.1"/>
    </source>
</evidence>
<gene>
    <name evidence="1" type="ORF">BV510_08560</name>
    <name evidence="2" type="ORF">CRI78_10250</name>
</gene>
<organism evidence="2 4">
    <name type="scientific">Mycolicibacterium diernhoferi</name>
    <dbReference type="NCBI Taxonomy" id="1801"/>
    <lineage>
        <taxon>Bacteria</taxon>
        <taxon>Bacillati</taxon>
        <taxon>Actinomycetota</taxon>
        <taxon>Actinomycetes</taxon>
        <taxon>Mycobacteriales</taxon>
        <taxon>Mycobacteriaceae</taxon>
        <taxon>Mycolicibacterium</taxon>
    </lineage>
</organism>
<dbReference type="EMBL" id="PDCR01000011">
    <property type="protein sequence ID" value="PEG54569.1"/>
    <property type="molecule type" value="Genomic_DNA"/>
</dbReference>
<dbReference type="RefSeq" id="WP_073856413.1">
    <property type="nucleotide sequence ID" value="NZ_BAAATC010000020.1"/>
</dbReference>
<evidence type="ECO:0000313" key="4">
    <source>
        <dbReference type="Proteomes" id="UP000220340"/>
    </source>
</evidence>
<dbReference type="STRING" id="1801.BRW64_11790"/>
<dbReference type="Proteomes" id="UP000191039">
    <property type="component" value="Unassembled WGS sequence"/>
</dbReference>
<dbReference type="Proteomes" id="UP000220340">
    <property type="component" value="Unassembled WGS sequence"/>
</dbReference>
<evidence type="ECO:0000313" key="3">
    <source>
        <dbReference type="Proteomes" id="UP000191039"/>
    </source>
</evidence>
<evidence type="ECO:0000313" key="2">
    <source>
        <dbReference type="EMBL" id="PEG54569.1"/>
    </source>
</evidence>
<reference evidence="1 3" key="1">
    <citation type="submission" date="2016-09" db="EMBL/GenBank/DDBJ databases">
        <title>genome sequences of unsequenced Mycobacteria.</title>
        <authorList>
            <person name="Greninger A.L."/>
            <person name="Jerome K.R."/>
            <person name="Mcnair B."/>
            <person name="Wallis C."/>
            <person name="Fang F."/>
        </authorList>
    </citation>
    <scope>NUCLEOTIDE SEQUENCE [LARGE SCALE GENOMIC DNA]</scope>
    <source>
        <strain evidence="1 3">BM1</strain>
    </source>
</reference>
<dbReference type="EMBL" id="MIJD01000065">
    <property type="protein sequence ID" value="OPE54773.1"/>
    <property type="molecule type" value="Genomic_DNA"/>
</dbReference>
<accession>A0A1Q4HEU5</accession>
<reference evidence="2 4" key="2">
    <citation type="submission" date="2017-10" db="EMBL/GenBank/DDBJ databases">
        <title>The new phylogeny of genus Mycobacterium.</title>
        <authorList>
            <person name="Tortoli E."/>
            <person name="Trovato A."/>
            <person name="Cirillo D.M."/>
        </authorList>
    </citation>
    <scope>NUCLEOTIDE SEQUENCE [LARGE SCALE GENOMIC DNA]</scope>
    <source>
        <strain evidence="2 4">IP141170001</strain>
    </source>
</reference>
<proteinExistence type="predicted"/>
<sequence length="227" mass="25653">MTTTLSTEIGPLTALRDEWLMHSMLKRVGDLPETVFLPLLRVVTDDRDAVEKNWAALVSERRRRRGLFESPRRSWQRQYRQFVRELEWTSTELLRILPWPAVEELVSDAVAGRLRGWLRLLLPVFNVVPWIPKALYPTVLDLGVSVSTFLVGPIHRTGTEPDGTLVYEIPECAMHTCVSPDTAQDASCRMGCKAACEKVFHAGGPMPLEFDPHLPGLGCTLRVRTAH</sequence>
<dbReference type="AlphaFoldDB" id="A0A1Q4HEU5"/>
<protein>
    <submittedName>
        <fullName evidence="2">Uncharacterized protein</fullName>
    </submittedName>
</protein>
<dbReference type="OrthoDB" id="4543593at2"/>
<name>A0A1Q4HEU5_9MYCO</name>
<comment type="caution">
    <text evidence="2">The sequence shown here is derived from an EMBL/GenBank/DDBJ whole genome shotgun (WGS) entry which is preliminary data.</text>
</comment>